<name>A0A917CTX2_9BACL</name>
<dbReference type="RefSeq" id="WP_188530305.1">
    <property type="nucleotide sequence ID" value="NZ_BMGR01000004.1"/>
</dbReference>
<reference evidence="1" key="1">
    <citation type="journal article" date="2014" name="Int. J. Syst. Evol. Microbiol.">
        <title>Complete genome sequence of Corynebacterium casei LMG S-19264T (=DSM 44701T), isolated from a smear-ripened cheese.</title>
        <authorList>
            <consortium name="US DOE Joint Genome Institute (JGI-PGF)"/>
            <person name="Walter F."/>
            <person name="Albersmeier A."/>
            <person name="Kalinowski J."/>
            <person name="Ruckert C."/>
        </authorList>
    </citation>
    <scope>NUCLEOTIDE SEQUENCE</scope>
    <source>
        <strain evidence="1">CGMCC 1.12987</strain>
    </source>
</reference>
<evidence type="ECO:0000313" key="1">
    <source>
        <dbReference type="EMBL" id="GGF97687.1"/>
    </source>
</evidence>
<proteinExistence type="predicted"/>
<dbReference type="AlphaFoldDB" id="A0A917CTX2"/>
<protein>
    <recommendedName>
        <fullName evidence="3">Glutamine amidotransferase domain-containing protein</fullName>
    </recommendedName>
</protein>
<evidence type="ECO:0008006" key="3">
    <source>
        <dbReference type="Google" id="ProtNLM"/>
    </source>
</evidence>
<dbReference type="SUPFAM" id="SSF52317">
    <property type="entry name" value="Class I glutamine amidotransferase-like"/>
    <property type="match status" value="1"/>
</dbReference>
<reference evidence="1" key="2">
    <citation type="submission" date="2020-09" db="EMBL/GenBank/DDBJ databases">
        <authorList>
            <person name="Sun Q."/>
            <person name="Zhou Y."/>
        </authorList>
    </citation>
    <scope>NUCLEOTIDE SEQUENCE</scope>
    <source>
        <strain evidence="1">CGMCC 1.12987</strain>
    </source>
</reference>
<keyword evidence="2" id="KW-1185">Reference proteome</keyword>
<dbReference type="EMBL" id="BMGR01000004">
    <property type="protein sequence ID" value="GGF97687.1"/>
    <property type="molecule type" value="Genomic_DNA"/>
</dbReference>
<evidence type="ECO:0000313" key="2">
    <source>
        <dbReference type="Proteomes" id="UP000644756"/>
    </source>
</evidence>
<gene>
    <name evidence="1" type="ORF">GCM10010916_13690</name>
</gene>
<dbReference type="InterPro" id="IPR029062">
    <property type="entry name" value="Class_I_gatase-like"/>
</dbReference>
<dbReference type="Proteomes" id="UP000644756">
    <property type="component" value="Unassembled WGS sequence"/>
</dbReference>
<sequence length="202" mass="22442">MSRLAILYGGSLPEYAVLNRPKYSRWLAGTIHLTDLPSTDLSKFDGLLIPEGLHHLRLQASSDQICKFLDQGGTVLIFGDQPLSWLPGLDWEFRPVMKPESGKLLIQSPDHSFHRHIGLEDILHFHGVFHPPAGVQTLLATPDGGSVLYIDRVSTRGTLLATSVDCSRHVGTMTNRISERFLDRLLPWVVEELLTPSTAGDK</sequence>
<accession>A0A917CTX2</accession>
<organism evidence="1 2">
    <name type="scientific">Paenibacillus abyssi</name>
    <dbReference type="NCBI Taxonomy" id="1340531"/>
    <lineage>
        <taxon>Bacteria</taxon>
        <taxon>Bacillati</taxon>
        <taxon>Bacillota</taxon>
        <taxon>Bacilli</taxon>
        <taxon>Bacillales</taxon>
        <taxon>Paenibacillaceae</taxon>
        <taxon>Paenibacillus</taxon>
    </lineage>
</organism>
<comment type="caution">
    <text evidence="1">The sequence shown here is derived from an EMBL/GenBank/DDBJ whole genome shotgun (WGS) entry which is preliminary data.</text>
</comment>